<evidence type="ECO:0000313" key="15">
    <source>
        <dbReference type="EMBL" id="CEK95819.1"/>
    </source>
</evidence>
<comment type="subcellular location">
    <subcellularLocation>
        <location evidence="1">Membrane</location>
        <topology evidence="1">Single-pass membrane protein</topology>
    </subcellularLocation>
</comment>
<organism evidence="15">
    <name type="scientific">Arion vulgaris</name>
    <dbReference type="NCBI Taxonomy" id="1028688"/>
    <lineage>
        <taxon>Eukaryota</taxon>
        <taxon>Metazoa</taxon>
        <taxon>Spiralia</taxon>
        <taxon>Lophotrochozoa</taxon>
        <taxon>Mollusca</taxon>
        <taxon>Gastropoda</taxon>
        <taxon>Heterobranchia</taxon>
        <taxon>Euthyneura</taxon>
        <taxon>Panpulmonata</taxon>
        <taxon>Eupulmonata</taxon>
        <taxon>Stylommatophora</taxon>
        <taxon>Helicina</taxon>
        <taxon>Arionoidea</taxon>
        <taxon>Arionidae</taxon>
        <taxon>Arion</taxon>
    </lineage>
</organism>
<dbReference type="PRINTS" id="PR00019">
    <property type="entry name" value="LEURICHRPT"/>
</dbReference>
<feature type="compositionally biased region" description="Low complexity" evidence="11">
    <location>
        <begin position="522"/>
        <end position="532"/>
    </location>
</feature>
<feature type="region of interest" description="Disordered" evidence="11">
    <location>
        <begin position="500"/>
        <end position="537"/>
    </location>
</feature>
<dbReference type="AlphaFoldDB" id="A0A0B7BRC4"/>
<dbReference type="Pfam" id="PF13676">
    <property type="entry name" value="TIR_2"/>
    <property type="match status" value="1"/>
</dbReference>
<dbReference type="SUPFAM" id="SSF52058">
    <property type="entry name" value="L domain-like"/>
    <property type="match status" value="2"/>
</dbReference>
<evidence type="ECO:0000256" key="8">
    <source>
        <dbReference type="ARBA" id="ARBA00023136"/>
    </source>
</evidence>
<evidence type="ECO:0000256" key="6">
    <source>
        <dbReference type="ARBA" id="ARBA00022737"/>
    </source>
</evidence>
<dbReference type="PROSITE" id="PS51450">
    <property type="entry name" value="LRR"/>
    <property type="match status" value="1"/>
</dbReference>
<keyword evidence="6" id="KW-0677">Repeat</keyword>
<feature type="non-terminal residue" evidence="15">
    <location>
        <position position="1033"/>
    </location>
</feature>
<dbReference type="EMBL" id="HACG01048954">
    <property type="protein sequence ID" value="CEK95819.1"/>
    <property type="molecule type" value="Transcribed_RNA"/>
</dbReference>
<comment type="similarity">
    <text evidence="2">Belongs to the Toll-like receptor family.</text>
</comment>
<reference evidence="15" key="1">
    <citation type="submission" date="2014-12" db="EMBL/GenBank/DDBJ databases">
        <title>Insight into the proteome of Arion vulgaris.</title>
        <authorList>
            <person name="Aradska J."/>
            <person name="Bulat T."/>
            <person name="Smidak R."/>
            <person name="Sarate P."/>
            <person name="Gangsoo J."/>
            <person name="Sialana F."/>
            <person name="Bilban M."/>
            <person name="Lubec G."/>
        </authorList>
    </citation>
    <scope>NUCLEOTIDE SEQUENCE</scope>
    <source>
        <tissue evidence="15">Skin</tissue>
    </source>
</reference>
<evidence type="ECO:0000256" key="2">
    <source>
        <dbReference type="ARBA" id="ARBA00009634"/>
    </source>
</evidence>
<evidence type="ECO:0000259" key="14">
    <source>
        <dbReference type="PROSITE" id="PS50104"/>
    </source>
</evidence>
<evidence type="ECO:0000256" key="5">
    <source>
        <dbReference type="ARBA" id="ARBA00022729"/>
    </source>
</evidence>
<feature type="domain" description="TIR" evidence="14">
    <location>
        <begin position="893"/>
        <end position="1033"/>
    </location>
</feature>
<evidence type="ECO:0000256" key="13">
    <source>
        <dbReference type="SAM" id="SignalP"/>
    </source>
</evidence>
<feature type="transmembrane region" description="Helical" evidence="12">
    <location>
        <begin position="844"/>
        <end position="867"/>
    </location>
</feature>
<keyword evidence="3" id="KW-0433">Leucine-rich repeat</keyword>
<dbReference type="PROSITE" id="PS50104">
    <property type="entry name" value="TIR"/>
    <property type="match status" value="1"/>
</dbReference>
<sequence>MFPLLIYMLCVCVYCQHTEQQQQSHQMFVKPCKISHDSVYGGNLTDCSNLDITNLPLFDLPHNTSTLILDYNNIGCLRNRSFHTTKLRFLRHLSIQFSGVSAIEVDALFGLHSLDILNLEGNNLPICQKHGRSFPAGMFKHVPNLRHLFIGLNEEMQELVPECQIYPDHIDIFSTLPHLKNLSIDAINDTLYLGQEFSNLTRLTNLSVSCRNVRHIYNNSLHGLMSLQIRVLTFFNFRYEILIFELGIFQNLPHLMFLSVSACQVGNHNMLLALKPLANRNMTSLFLKQINVYSDYSVPSFALQDGIILHNLSLSLTSICVPHMFWVDSTLFAFEPNTIASETWRKCLRTLDLSKNMLENIYWLNYFPEFRKLKYLNEISLSSVSSPESSQYPNLVNYTLSWDKSEAGNGQITHFNNNLNSQTISSNQMQAASSTHVQTQSGVSSQIQTQTESSSKIQIQPEARSQTKTQIETNSKIKTQPPLINQIQAQTEYSIQIQTQSEFSSQKQTQPGASSQIQAPPESSSQIQTQTESRNESYNNTIIEIMSNWKNNSYHRTGYHDTHTLSNSSVTTLSLNQLIKSNLLLKGNITYYLPPSLKKGKIINMIITPVTIGNLTLVCKSCNNFEEFYWINNYFLTAKGVIYGVENLKVLDLTGSSFNIADHLLDTFYGVQVFLFSGVKPETIFKTLSIQRLIRNLTNLRYLDVSNNKLNSDTFPATTFTSTPNVTHVILSKNRFSNIPFDLTTTPKLQVLDLSENAILFLTQEEMENLNNHAALVDYFHLLLHDNGIACVCSKIDFLVWRFTTRVIVHYSTTKMCWSDDGQSVHVGELSDIPTYSRLCQGRIFLMISLVLASLMSAAFLLAYLFARFRTSIEAFLRAIFGKRIGPMKPEDYKIGVFIGYADDDYRFVRNKLRKYLEEVLKLNTFIHQRDLLQGPIDQQFIDAIRNSWRVVLVLSRTFLNHYDLADITMKYASHSVTTVNQGRVFVLVEESQVYAIPDYLHDVLDDTRIVVLQDLHSHLNYEQKQSIKQCLR</sequence>
<evidence type="ECO:0000256" key="11">
    <source>
        <dbReference type="SAM" id="MobiDB-lite"/>
    </source>
</evidence>
<evidence type="ECO:0000256" key="9">
    <source>
        <dbReference type="ARBA" id="ARBA00023170"/>
    </source>
</evidence>
<feature type="compositionally biased region" description="Low complexity" evidence="11">
    <location>
        <begin position="444"/>
        <end position="460"/>
    </location>
</feature>
<keyword evidence="9" id="KW-0675">Receptor</keyword>
<dbReference type="InterPro" id="IPR032675">
    <property type="entry name" value="LRR_dom_sf"/>
</dbReference>
<feature type="compositionally biased region" description="Polar residues" evidence="11">
    <location>
        <begin position="500"/>
        <end position="518"/>
    </location>
</feature>
<keyword evidence="4 12" id="KW-0812">Transmembrane</keyword>
<dbReference type="GO" id="GO:0007165">
    <property type="term" value="P:signal transduction"/>
    <property type="evidence" value="ECO:0007669"/>
    <property type="project" value="InterPro"/>
</dbReference>
<keyword evidence="5 13" id="KW-0732">Signal</keyword>
<dbReference type="GO" id="GO:0005886">
    <property type="term" value="C:plasma membrane"/>
    <property type="evidence" value="ECO:0007669"/>
    <property type="project" value="TreeGrafter"/>
</dbReference>
<dbReference type="SUPFAM" id="SSF52200">
    <property type="entry name" value="Toll/Interleukin receptor TIR domain"/>
    <property type="match status" value="1"/>
</dbReference>
<evidence type="ECO:0000256" key="1">
    <source>
        <dbReference type="ARBA" id="ARBA00004167"/>
    </source>
</evidence>
<dbReference type="Gene3D" id="3.80.10.10">
    <property type="entry name" value="Ribonuclease Inhibitor"/>
    <property type="match status" value="2"/>
</dbReference>
<dbReference type="SMART" id="SM00369">
    <property type="entry name" value="LRR_TYP"/>
    <property type="match status" value="5"/>
</dbReference>
<gene>
    <name evidence="15" type="primary">ORF208855</name>
</gene>
<dbReference type="GO" id="GO:0038023">
    <property type="term" value="F:signaling receptor activity"/>
    <property type="evidence" value="ECO:0007669"/>
    <property type="project" value="TreeGrafter"/>
</dbReference>
<evidence type="ECO:0000256" key="4">
    <source>
        <dbReference type="ARBA" id="ARBA00022692"/>
    </source>
</evidence>
<accession>A0A0B7BRC4</accession>
<feature type="compositionally biased region" description="Polar residues" evidence="11">
    <location>
        <begin position="426"/>
        <end position="443"/>
    </location>
</feature>
<dbReference type="Gene3D" id="3.40.50.10140">
    <property type="entry name" value="Toll/interleukin-1 receptor homology (TIR) domain"/>
    <property type="match status" value="1"/>
</dbReference>
<evidence type="ECO:0000256" key="10">
    <source>
        <dbReference type="ARBA" id="ARBA00023180"/>
    </source>
</evidence>
<feature type="signal peptide" evidence="13">
    <location>
        <begin position="1"/>
        <end position="15"/>
    </location>
</feature>
<dbReference type="InterPro" id="IPR003591">
    <property type="entry name" value="Leu-rich_rpt_typical-subtyp"/>
</dbReference>
<proteinExistence type="inferred from homology"/>
<feature type="compositionally biased region" description="Polar residues" evidence="11">
    <location>
        <begin position="463"/>
        <end position="482"/>
    </location>
</feature>
<keyword evidence="10" id="KW-0325">Glycoprotein</keyword>
<dbReference type="InterPro" id="IPR000157">
    <property type="entry name" value="TIR_dom"/>
</dbReference>
<evidence type="ECO:0000256" key="3">
    <source>
        <dbReference type="ARBA" id="ARBA00022614"/>
    </source>
</evidence>
<dbReference type="PANTHER" id="PTHR24365">
    <property type="entry name" value="TOLL-LIKE RECEPTOR"/>
    <property type="match status" value="1"/>
</dbReference>
<dbReference type="PANTHER" id="PTHR24365:SF541">
    <property type="entry name" value="PROTEIN TOLL-RELATED"/>
    <property type="match status" value="1"/>
</dbReference>
<keyword evidence="8 12" id="KW-0472">Membrane</keyword>
<evidence type="ECO:0000256" key="12">
    <source>
        <dbReference type="SAM" id="Phobius"/>
    </source>
</evidence>
<dbReference type="InterPro" id="IPR035897">
    <property type="entry name" value="Toll_tir_struct_dom_sf"/>
</dbReference>
<name>A0A0B7BRC4_9EUPU</name>
<dbReference type="InterPro" id="IPR001611">
    <property type="entry name" value="Leu-rich_rpt"/>
</dbReference>
<protein>
    <recommendedName>
        <fullName evidence="14">TIR domain-containing protein</fullName>
    </recommendedName>
</protein>
<feature type="region of interest" description="Disordered" evidence="11">
    <location>
        <begin position="426"/>
        <end position="482"/>
    </location>
</feature>
<keyword evidence="7 12" id="KW-1133">Transmembrane helix</keyword>
<evidence type="ECO:0000256" key="7">
    <source>
        <dbReference type="ARBA" id="ARBA00022989"/>
    </source>
</evidence>
<feature type="chain" id="PRO_5013062551" description="TIR domain-containing protein" evidence="13">
    <location>
        <begin position="16"/>
        <end position="1033"/>
    </location>
</feature>